<dbReference type="EMBL" id="SULG01000052">
    <property type="protein sequence ID" value="TLD41339.1"/>
    <property type="molecule type" value="Genomic_DNA"/>
</dbReference>
<feature type="domain" description="CHRD" evidence="1">
    <location>
        <begin position="47"/>
        <end position="178"/>
    </location>
</feature>
<evidence type="ECO:0000313" key="2">
    <source>
        <dbReference type="EMBL" id="TLD41339.1"/>
    </source>
</evidence>
<dbReference type="Pfam" id="PF07452">
    <property type="entry name" value="CHRD"/>
    <property type="match status" value="1"/>
</dbReference>
<dbReference type="InterPro" id="IPR010895">
    <property type="entry name" value="CHRD"/>
</dbReference>
<comment type="caution">
    <text evidence="2">The sequence shown here is derived from an EMBL/GenBank/DDBJ whole genome shotgun (WGS) entry which is preliminary data.</text>
</comment>
<evidence type="ECO:0000259" key="1">
    <source>
        <dbReference type="PROSITE" id="PS50933"/>
    </source>
</evidence>
<reference evidence="2 3" key="1">
    <citation type="submission" date="2019-04" db="EMBL/GenBank/DDBJ databases">
        <title>Genome of a novel bacterium Candidatus Jettenia ecosi reconstructed from metagenome of an anammox bioreactor.</title>
        <authorList>
            <person name="Mardanov A.V."/>
            <person name="Beletsky A.V."/>
            <person name="Ravin N.V."/>
            <person name="Botchkova E.A."/>
            <person name="Litti Y.V."/>
            <person name="Nozhevnikova A.N."/>
        </authorList>
    </citation>
    <scope>NUCLEOTIDE SEQUENCE [LARGE SCALE GENOMIC DNA]</scope>
    <source>
        <strain evidence="2">J2</strain>
    </source>
</reference>
<gene>
    <name evidence="2" type="ORF">JETT_2399</name>
</gene>
<sequence length="201" mass="21935">MAKDKRNVSGLITVRSKMSLFTMTLIIGFLLIFAAVGSAKDHDNSKELRIFTALLTGGQEVPDPDHPNNNSNAFGVAFMTLDEKTNMLCYSISFTNDKLVGTETAAHFHAPARPGKNAPIVFDITPKVSPIGSPKNGCVGPLRKKQRDQLKNGLFYINIHSGSFPLGEIRGQVIPAEDIDYDVDDNVNFKAKTDDSSGEKH</sequence>
<dbReference type="PROSITE" id="PS50933">
    <property type="entry name" value="CHRD"/>
    <property type="match status" value="1"/>
</dbReference>
<organism evidence="2 3">
    <name type="scientific">Candidatus Jettenia ecosi</name>
    <dbReference type="NCBI Taxonomy" id="2494326"/>
    <lineage>
        <taxon>Bacteria</taxon>
        <taxon>Pseudomonadati</taxon>
        <taxon>Planctomycetota</taxon>
        <taxon>Candidatus Brocadiia</taxon>
        <taxon>Candidatus Brocadiales</taxon>
        <taxon>Candidatus Brocadiaceae</taxon>
        <taxon>Candidatus Jettenia</taxon>
    </lineage>
</organism>
<evidence type="ECO:0000313" key="3">
    <source>
        <dbReference type="Proteomes" id="UP000319783"/>
    </source>
</evidence>
<dbReference type="Proteomes" id="UP000319783">
    <property type="component" value="Unassembled WGS sequence"/>
</dbReference>
<dbReference type="SMART" id="SM00754">
    <property type="entry name" value="CHRD"/>
    <property type="match status" value="1"/>
</dbReference>
<dbReference type="AlphaFoldDB" id="A0A533QAJ2"/>
<accession>A0A533QAJ2</accession>
<protein>
    <recommendedName>
        <fullName evidence="1">CHRD domain-containing protein</fullName>
    </recommendedName>
</protein>
<proteinExistence type="predicted"/>
<name>A0A533QAJ2_9BACT</name>